<keyword evidence="5" id="KW-1185">Reference proteome</keyword>
<dbReference type="Pfam" id="PF23159">
    <property type="entry name" value="WHD_Rok"/>
    <property type="match status" value="1"/>
</dbReference>
<dbReference type="Proteomes" id="UP000391919">
    <property type="component" value="Unassembled WGS sequence"/>
</dbReference>
<comment type="caution">
    <text evidence="4">The sequence shown here is derived from an EMBL/GenBank/DDBJ whole genome shotgun (WGS) entry which is preliminary data.</text>
</comment>
<name>A0A5J4JKE9_9BACI</name>
<feature type="compositionally biased region" description="Basic residues" evidence="1">
    <location>
        <begin position="82"/>
        <end position="97"/>
    </location>
</feature>
<sequence length="219" mass="25608">MTINERMALKIRLDQLEDAEVRVLQEFRNERECIFKRLRELDEKEEQMLKEAPNQLPPEYIPFNPPLSASLETYDGQIFHRERKVRKSRPSRRSKSSKMREEAIRILKEKPGPIRGAELKRMIEEKTGFKIANMTSFMKTVEKIEPRICKPERGLYQFVEAAVSGDKPAEESVEQQTIQTGEPVDTVEQQSTPEEKIEELAEQHTGQAEEIFLLEHDRV</sequence>
<accession>A0A5J4JKE9</accession>
<dbReference type="AlphaFoldDB" id="A0A5J4JKE9"/>
<feature type="domain" description="Rok N-terminal oligomerisation" evidence="3">
    <location>
        <begin position="3"/>
        <end position="42"/>
    </location>
</feature>
<evidence type="ECO:0000313" key="4">
    <source>
        <dbReference type="EMBL" id="GER71090.1"/>
    </source>
</evidence>
<feature type="region of interest" description="Disordered" evidence="1">
    <location>
        <begin position="82"/>
        <end position="101"/>
    </location>
</feature>
<dbReference type="InterPro" id="IPR056984">
    <property type="entry name" value="WH_Rok"/>
</dbReference>
<dbReference type="EMBL" id="BKZQ01000035">
    <property type="protein sequence ID" value="GER71090.1"/>
    <property type="molecule type" value="Genomic_DNA"/>
</dbReference>
<evidence type="ECO:0000256" key="1">
    <source>
        <dbReference type="SAM" id="MobiDB-lite"/>
    </source>
</evidence>
<feature type="region of interest" description="Disordered" evidence="1">
    <location>
        <begin position="167"/>
        <end position="189"/>
    </location>
</feature>
<proteinExistence type="predicted"/>
<dbReference type="InterPro" id="IPR058971">
    <property type="entry name" value="Rok_N_oligomerisation"/>
</dbReference>
<evidence type="ECO:0000259" key="2">
    <source>
        <dbReference type="Pfam" id="PF23159"/>
    </source>
</evidence>
<gene>
    <name evidence="4" type="ORF">BpJC7_23930</name>
</gene>
<evidence type="ECO:0000259" key="3">
    <source>
        <dbReference type="Pfam" id="PF26513"/>
    </source>
</evidence>
<dbReference type="Pfam" id="PF26513">
    <property type="entry name" value="Rok_N"/>
    <property type="match status" value="1"/>
</dbReference>
<feature type="domain" description="Repressor Rok winged helix" evidence="2">
    <location>
        <begin position="100"/>
        <end position="156"/>
    </location>
</feature>
<evidence type="ECO:0000313" key="5">
    <source>
        <dbReference type="Proteomes" id="UP000391919"/>
    </source>
</evidence>
<reference evidence="4 5" key="1">
    <citation type="submission" date="2019-09" db="EMBL/GenBank/DDBJ databases">
        <title>Draft genome sequence of Bacillus sp. JC-7.</title>
        <authorList>
            <person name="Tanaka N."/>
            <person name="Shiwa Y."/>
            <person name="Fujita N."/>
            <person name="Tanasupawat S."/>
        </authorList>
    </citation>
    <scope>NUCLEOTIDE SEQUENCE [LARGE SCALE GENOMIC DNA]</scope>
    <source>
        <strain evidence="4 5">JC-7</strain>
    </source>
</reference>
<organism evidence="4 5">
    <name type="scientific">Weizmannia acidilactici</name>
    <dbReference type="NCBI Taxonomy" id="2607726"/>
    <lineage>
        <taxon>Bacteria</taxon>
        <taxon>Bacillati</taxon>
        <taxon>Bacillota</taxon>
        <taxon>Bacilli</taxon>
        <taxon>Bacillales</taxon>
        <taxon>Bacillaceae</taxon>
        <taxon>Heyndrickxia</taxon>
    </lineage>
</organism>
<protein>
    <submittedName>
        <fullName evidence="4">Uncharacterized protein</fullName>
    </submittedName>
</protein>